<accession>A0AAQ3X4H0</accession>
<sequence>MSLTLHCRRLKVALSQALWTSILRGTKAQIRRNQRFCAMSKQPRSLRSTKRM</sequence>
<keyword evidence="2" id="KW-1185">Reference proteome</keyword>
<organism evidence="1 2">
    <name type="scientific">Paspalum notatum var. saurae</name>
    <dbReference type="NCBI Taxonomy" id="547442"/>
    <lineage>
        <taxon>Eukaryota</taxon>
        <taxon>Viridiplantae</taxon>
        <taxon>Streptophyta</taxon>
        <taxon>Embryophyta</taxon>
        <taxon>Tracheophyta</taxon>
        <taxon>Spermatophyta</taxon>
        <taxon>Magnoliopsida</taxon>
        <taxon>Liliopsida</taxon>
        <taxon>Poales</taxon>
        <taxon>Poaceae</taxon>
        <taxon>PACMAD clade</taxon>
        <taxon>Panicoideae</taxon>
        <taxon>Andropogonodae</taxon>
        <taxon>Paspaleae</taxon>
        <taxon>Paspalinae</taxon>
        <taxon>Paspalum</taxon>
    </lineage>
</organism>
<name>A0AAQ3X4H0_PASNO</name>
<dbReference type="Proteomes" id="UP001341281">
    <property type="component" value="Chromosome 07"/>
</dbReference>
<protein>
    <submittedName>
        <fullName evidence="1">Uncharacterized protein</fullName>
    </submittedName>
</protein>
<reference evidence="1 2" key="1">
    <citation type="submission" date="2024-02" db="EMBL/GenBank/DDBJ databases">
        <title>High-quality chromosome-scale genome assembly of Pensacola bahiagrass (Paspalum notatum Flugge var. saurae).</title>
        <authorList>
            <person name="Vega J.M."/>
            <person name="Podio M."/>
            <person name="Orjuela J."/>
            <person name="Siena L.A."/>
            <person name="Pessino S.C."/>
            <person name="Combes M.C."/>
            <person name="Mariac C."/>
            <person name="Albertini E."/>
            <person name="Pupilli F."/>
            <person name="Ortiz J.P.A."/>
            <person name="Leblanc O."/>
        </authorList>
    </citation>
    <scope>NUCLEOTIDE SEQUENCE [LARGE SCALE GENOMIC DNA]</scope>
    <source>
        <strain evidence="1">R1</strain>
        <tissue evidence="1">Leaf</tissue>
    </source>
</reference>
<dbReference type="EMBL" id="CP144751">
    <property type="protein sequence ID" value="WVZ84115.1"/>
    <property type="molecule type" value="Genomic_DNA"/>
</dbReference>
<gene>
    <name evidence="1" type="ORF">U9M48_031176</name>
</gene>
<dbReference type="AlphaFoldDB" id="A0AAQ3X4H0"/>
<proteinExistence type="predicted"/>
<evidence type="ECO:0000313" key="2">
    <source>
        <dbReference type="Proteomes" id="UP001341281"/>
    </source>
</evidence>
<evidence type="ECO:0000313" key="1">
    <source>
        <dbReference type="EMBL" id="WVZ84115.1"/>
    </source>
</evidence>